<accession>A0ABU8S395</accession>
<evidence type="ECO:0008006" key="3">
    <source>
        <dbReference type="Google" id="ProtNLM"/>
    </source>
</evidence>
<sequence>MGKYVMIAQSAPLPGREAEYDAWYDAVHMKDICALPGVTGGRRFTATPFAMPEPGAPRLAIYDIETDDAAAFMAEMGRRSADGMITRSDAMDRSAARMWIYEEHPSS</sequence>
<dbReference type="RefSeq" id="WP_339963911.1">
    <property type="nucleotide sequence ID" value="NZ_JBBHJY010000001.1"/>
</dbReference>
<proteinExistence type="predicted"/>
<protein>
    <recommendedName>
        <fullName evidence="3">YCII-related domain-containing protein</fullName>
    </recommendedName>
</protein>
<evidence type="ECO:0000313" key="2">
    <source>
        <dbReference type="Proteomes" id="UP001379235"/>
    </source>
</evidence>
<gene>
    <name evidence="1" type="ORF">WG900_00440</name>
</gene>
<dbReference type="EMBL" id="JBBHJY010000001">
    <property type="protein sequence ID" value="MEJ6008377.1"/>
    <property type="molecule type" value="Genomic_DNA"/>
</dbReference>
<dbReference type="InterPro" id="IPR011008">
    <property type="entry name" value="Dimeric_a/b-barrel"/>
</dbReference>
<organism evidence="1 2">
    <name type="scientific">Novosphingobium aquae</name>
    <dbReference type="NCBI Taxonomy" id="3133435"/>
    <lineage>
        <taxon>Bacteria</taxon>
        <taxon>Pseudomonadati</taxon>
        <taxon>Pseudomonadota</taxon>
        <taxon>Alphaproteobacteria</taxon>
        <taxon>Sphingomonadales</taxon>
        <taxon>Sphingomonadaceae</taxon>
        <taxon>Novosphingobium</taxon>
    </lineage>
</organism>
<dbReference type="SUPFAM" id="SSF54909">
    <property type="entry name" value="Dimeric alpha+beta barrel"/>
    <property type="match status" value="1"/>
</dbReference>
<evidence type="ECO:0000313" key="1">
    <source>
        <dbReference type="EMBL" id="MEJ6008377.1"/>
    </source>
</evidence>
<reference evidence="1 2" key="1">
    <citation type="submission" date="2024-03" db="EMBL/GenBank/DDBJ databases">
        <authorList>
            <person name="Jo J.-H."/>
        </authorList>
    </citation>
    <scope>NUCLEOTIDE SEQUENCE [LARGE SCALE GENOMIC DNA]</scope>
    <source>
        <strain evidence="1 2">AS3R-12</strain>
    </source>
</reference>
<keyword evidence="2" id="KW-1185">Reference proteome</keyword>
<comment type="caution">
    <text evidence="1">The sequence shown here is derived from an EMBL/GenBank/DDBJ whole genome shotgun (WGS) entry which is preliminary data.</text>
</comment>
<dbReference type="Proteomes" id="UP001379235">
    <property type="component" value="Unassembled WGS sequence"/>
</dbReference>
<name>A0ABU8S395_9SPHN</name>